<sequence length="81" mass="9379">MTQQSQEELLAHHLEQQKIDVTPLSQTSQALVDFGPYQILDEDETMASELPYSYLPFRMLIFRSILADNDLFPSFLEDKEA</sequence>
<dbReference type="Proteomes" id="UP000298416">
    <property type="component" value="Unassembled WGS sequence"/>
</dbReference>
<name>A0A8X8ZR53_SALSN</name>
<proteinExistence type="predicted"/>
<evidence type="ECO:0000313" key="1">
    <source>
        <dbReference type="EMBL" id="KAG6413711.1"/>
    </source>
</evidence>
<dbReference type="AlphaFoldDB" id="A0A8X8ZR53"/>
<reference evidence="1" key="1">
    <citation type="submission" date="2018-01" db="EMBL/GenBank/DDBJ databases">
        <authorList>
            <person name="Mao J.F."/>
        </authorList>
    </citation>
    <scope>NUCLEOTIDE SEQUENCE</scope>
    <source>
        <strain evidence="1">Huo1</strain>
        <tissue evidence="1">Leaf</tissue>
    </source>
</reference>
<evidence type="ECO:0000313" key="2">
    <source>
        <dbReference type="Proteomes" id="UP000298416"/>
    </source>
</evidence>
<protein>
    <submittedName>
        <fullName evidence="1">Uncharacterized protein</fullName>
    </submittedName>
</protein>
<keyword evidence="2" id="KW-1185">Reference proteome</keyword>
<reference evidence="1" key="2">
    <citation type="submission" date="2020-08" db="EMBL/GenBank/DDBJ databases">
        <title>Plant Genome Project.</title>
        <authorList>
            <person name="Zhang R.-G."/>
        </authorList>
    </citation>
    <scope>NUCLEOTIDE SEQUENCE</scope>
    <source>
        <strain evidence="1">Huo1</strain>
        <tissue evidence="1">Leaf</tissue>
    </source>
</reference>
<accession>A0A8X8ZR53</accession>
<organism evidence="1">
    <name type="scientific">Salvia splendens</name>
    <name type="common">Scarlet sage</name>
    <dbReference type="NCBI Taxonomy" id="180675"/>
    <lineage>
        <taxon>Eukaryota</taxon>
        <taxon>Viridiplantae</taxon>
        <taxon>Streptophyta</taxon>
        <taxon>Embryophyta</taxon>
        <taxon>Tracheophyta</taxon>
        <taxon>Spermatophyta</taxon>
        <taxon>Magnoliopsida</taxon>
        <taxon>eudicotyledons</taxon>
        <taxon>Gunneridae</taxon>
        <taxon>Pentapetalae</taxon>
        <taxon>asterids</taxon>
        <taxon>lamiids</taxon>
        <taxon>Lamiales</taxon>
        <taxon>Lamiaceae</taxon>
        <taxon>Nepetoideae</taxon>
        <taxon>Mentheae</taxon>
        <taxon>Salviinae</taxon>
        <taxon>Salvia</taxon>
        <taxon>Salvia subgen. Calosphace</taxon>
        <taxon>core Calosphace</taxon>
    </lineage>
</organism>
<comment type="caution">
    <text evidence="1">The sequence shown here is derived from an EMBL/GenBank/DDBJ whole genome shotgun (WGS) entry which is preliminary data.</text>
</comment>
<gene>
    <name evidence="1" type="ORF">SASPL_126425</name>
</gene>
<dbReference type="EMBL" id="PNBA02000009">
    <property type="protein sequence ID" value="KAG6413711.1"/>
    <property type="molecule type" value="Genomic_DNA"/>
</dbReference>